<dbReference type="PANTHER" id="PTHR24279">
    <property type="entry name" value="CYTOCHROME P450"/>
    <property type="match status" value="1"/>
</dbReference>
<dbReference type="SUPFAM" id="SSF48264">
    <property type="entry name" value="Cytochrome P450"/>
    <property type="match status" value="1"/>
</dbReference>
<evidence type="ECO:0000256" key="8">
    <source>
        <dbReference type="ARBA" id="ARBA00023033"/>
    </source>
</evidence>
<evidence type="ECO:0000256" key="3">
    <source>
        <dbReference type="ARBA" id="ARBA00022617"/>
    </source>
</evidence>
<gene>
    <name evidence="9" type="primary">CYP27A1</name>
</gene>
<keyword evidence="6" id="KW-0560">Oxidoreductase</keyword>
<dbReference type="Pfam" id="PF00067">
    <property type="entry name" value="p450"/>
    <property type="match status" value="1"/>
</dbReference>
<dbReference type="EMBL" id="AB125162">
    <property type="protein sequence ID" value="BAD51950.1"/>
    <property type="molecule type" value="mRNA"/>
</dbReference>
<organism evidence="9">
    <name type="scientific">Macaca fascicularis</name>
    <name type="common">Crab-eating macaque</name>
    <name type="synonym">Cynomolgus monkey</name>
    <dbReference type="NCBI Taxonomy" id="9541"/>
    <lineage>
        <taxon>Eukaryota</taxon>
        <taxon>Metazoa</taxon>
        <taxon>Chordata</taxon>
        <taxon>Craniata</taxon>
        <taxon>Vertebrata</taxon>
        <taxon>Euteleostomi</taxon>
        <taxon>Mammalia</taxon>
        <taxon>Eutheria</taxon>
        <taxon>Euarchontoglires</taxon>
        <taxon>Primates</taxon>
        <taxon>Haplorrhini</taxon>
        <taxon>Catarrhini</taxon>
        <taxon>Cercopithecidae</taxon>
        <taxon>Cercopithecinae</taxon>
        <taxon>Macaca</taxon>
    </lineage>
</organism>
<sequence>MAALGCARLRWVLRGAGRGLCPHGARAKATIPTALPSDKATEAPGAGPGIRRRQRSLKEIPRLGQLRFFFQLFVQGYALQLHQLQVLYKAKYGPMWMSYLGPQMHVNLASAPLLEQVMRQEGKYPVRNDMELWKEHRDLHDLTYGPFTTEGHHWYQLRQALNQRLLKPAEAALYTDAFNEVIDDFMIRLDQLRAESASGNQVSDTAQLFYYFALEAICYILFEKRIGCLQRSIPEDTVTFVRSIGLMFQNSLYATFLPKWTRPAPCCLSGSDTWMVGMPSFPSGRS</sequence>
<dbReference type="GO" id="GO:0034650">
    <property type="term" value="P:cortisol metabolic process"/>
    <property type="evidence" value="ECO:0007669"/>
    <property type="project" value="TreeGrafter"/>
</dbReference>
<dbReference type="InterPro" id="IPR050479">
    <property type="entry name" value="CYP11_CYP27_families"/>
</dbReference>
<name>Q60HG5_MACFA</name>
<dbReference type="GO" id="GO:0005743">
    <property type="term" value="C:mitochondrial inner membrane"/>
    <property type="evidence" value="ECO:0007669"/>
    <property type="project" value="TreeGrafter"/>
</dbReference>
<dbReference type="GO" id="GO:0008203">
    <property type="term" value="P:cholesterol metabolic process"/>
    <property type="evidence" value="ECO:0007669"/>
    <property type="project" value="TreeGrafter"/>
</dbReference>
<dbReference type="AlphaFoldDB" id="Q60HG5"/>
<dbReference type="GO" id="GO:0006700">
    <property type="term" value="P:C21-steroid hormone biosynthetic process"/>
    <property type="evidence" value="ECO:0007669"/>
    <property type="project" value="TreeGrafter"/>
</dbReference>
<dbReference type="InterPro" id="IPR001128">
    <property type="entry name" value="Cyt_P450"/>
</dbReference>
<proteinExistence type="evidence at transcript level"/>
<evidence type="ECO:0000256" key="5">
    <source>
        <dbReference type="ARBA" id="ARBA00022946"/>
    </source>
</evidence>
<dbReference type="PANTHER" id="PTHR24279:SF123">
    <property type="entry name" value="CYTOCHROME P450 FAMILY 27 SUBFAMILY A MEMBER 1"/>
    <property type="match status" value="1"/>
</dbReference>
<dbReference type="GO" id="GO:0020037">
    <property type="term" value="F:heme binding"/>
    <property type="evidence" value="ECO:0007669"/>
    <property type="project" value="InterPro"/>
</dbReference>
<comment type="cofactor">
    <cofactor evidence="1">
        <name>heme</name>
        <dbReference type="ChEBI" id="CHEBI:30413"/>
    </cofactor>
</comment>
<reference evidence="9" key="1">
    <citation type="submission" date="2003-10" db="EMBL/GenBank/DDBJ databases">
        <title>Isolation and characterization of cDNA for macaque neurological disease genes.</title>
        <authorList>
            <person name="Kusuda J."/>
            <person name="Osada N."/>
            <person name="Tanuma R."/>
            <person name="Hirata M."/>
            <person name="Sugano S."/>
            <person name="Hashimoto K."/>
        </authorList>
    </citation>
    <scope>NUCLEOTIDE SEQUENCE</scope>
    <source>
        <tissue evidence="9">Cerebellum cortex</tissue>
    </source>
</reference>
<evidence type="ECO:0000256" key="6">
    <source>
        <dbReference type="ARBA" id="ARBA00023002"/>
    </source>
</evidence>
<protein>
    <submittedName>
        <fullName evidence="9">Cytochrome P450, family 27, subfamily A, polypeptide 1</fullName>
    </submittedName>
</protein>
<dbReference type="GO" id="GO:0006704">
    <property type="term" value="P:glucocorticoid biosynthetic process"/>
    <property type="evidence" value="ECO:0007669"/>
    <property type="project" value="TreeGrafter"/>
</dbReference>
<dbReference type="GO" id="GO:0016705">
    <property type="term" value="F:oxidoreductase activity, acting on paired donors, with incorporation or reduction of molecular oxygen"/>
    <property type="evidence" value="ECO:0007669"/>
    <property type="project" value="InterPro"/>
</dbReference>
<accession>Q60HG5</accession>
<evidence type="ECO:0000256" key="7">
    <source>
        <dbReference type="ARBA" id="ARBA00023004"/>
    </source>
</evidence>
<evidence type="ECO:0000256" key="1">
    <source>
        <dbReference type="ARBA" id="ARBA00001971"/>
    </source>
</evidence>
<evidence type="ECO:0000313" key="9">
    <source>
        <dbReference type="EMBL" id="BAD51950.1"/>
    </source>
</evidence>
<dbReference type="Gene3D" id="1.10.630.10">
    <property type="entry name" value="Cytochrome P450"/>
    <property type="match status" value="1"/>
</dbReference>
<dbReference type="GO" id="GO:0004497">
    <property type="term" value="F:monooxygenase activity"/>
    <property type="evidence" value="ECO:0007669"/>
    <property type="project" value="UniProtKB-KW"/>
</dbReference>
<evidence type="ECO:0000256" key="2">
    <source>
        <dbReference type="ARBA" id="ARBA00010617"/>
    </source>
</evidence>
<keyword evidence="8" id="KW-0503">Monooxygenase</keyword>
<keyword evidence="4" id="KW-0479">Metal-binding</keyword>
<keyword evidence="5" id="KW-0809">Transit peptide</keyword>
<evidence type="ECO:0000256" key="4">
    <source>
        <dbReference type="ARBA" id="ARBA00022723"/>
    </source>
</evidence>
<dbReference type="GO" id="GO:0005506">
    <property type="term" value="F:iron ion binding"/>
    <property type="evidence" value="ECO:0007669"/>
    <property type="project" value="InterPro"/>
</dbReference>
<comment type="similarity">
    <text evidence="2">Belongs to the cytochrome P450 family.</text>
</comment>
<keyword evidence="3" id="KW-0349">Heme</keyword>
<dbReference type="GO" id="GO:0071375">
    <property type="term" value="P:cellular response to peptide hormone stimulus"/>
    <property type="evidence" value="ECO:0007669"/>
    <property type="project" value="TreeGrafter"/>
</dbReference>
<dbReference type="InterPro" id="IPR036396">
    <property type="entry name" value="Cyt_P450_sf"/>
</dbReference>
<keyword evidence="7" id="KW-0408">Iron</keyword>